<dbReference type="SUPFAM" id="SSF56300">
    <property type="entry name" value="Metallo-dependent phosphatases"/>
    <property type="match status" value="1"/>
</dbReference>
<evidence type="ECO:0000256" key="2">
    <source>
        <dbReference type="RuleBase" id="RU362039"/>
    </source>
</evidence>
<evidence type="ECO:0000259" key="3">
    <source>
        <dbReference type="Pfam" id="PF12850"/>
    </source>
</evidence>
<keyword evidence="2" id="KW-0479">Metal-binding</keyword>
<evidence type="ECO:0000256" key="1">
    <source>
        <dbReference type="ARBA" id="ARBA00008950"/>
    </source>
</evidence>
<comment type="similarity">
    <text evidence="1 2">Belongs to the metallophosphoesterase superfamily. YfcE family.</text>
</comment>
<evidence type="ECO:0000313" key="5">
    <source>
        <dbReference type="Proteomes" id="UP000809273"/>
    </source>
</evidence>
<proteinExistence type="inferred from homology"/>
<organism evidence="4 5">
    <name type="scientific">Candidatus Zymogenus saltonus</name>
    <dbReference type="NCBI Taxonomy" id="2844893"/>
    <lineage>
        <taxon>Bacteria</taxon>
        <taxon>Deltaproteobacteria</taxon>
        <taxon>Candidatus Zymogenia</taxon>
        <taxon>Candidatus Zymogeniales</taxon>
        <taxon>Candidatus Zymogenaceae</taxon>
        <taxon>Candidatus Zymogenus</taxon>
    </lineage>
</organism>
<gene>
    <name evidence="4" type="ORF">JW984_10620</name>
</gene>
<sequence>MKIGVISDTHGNVKRASLIIEKVLPLDLLLHLGDHAGDLIALNDRFDLRSIGILGNEDKTAPPYFGSDTLTSRDISVDSADNRDGKTNGLTGIESFSNEIFFTVRGIKIYATHGHTFDINPYYGEDKWRKRLKALAVRAKKEGARAVLFGHTHRPFLEVVGGVLAMNPGDVYPGAEWGHIGTIEVSDREIRAEIRRFNERRGFECLSELIFRV</sequence>
<dbReference type="Proteomes" id="UP000809273">
    <property type="component" value="Unassembled WGS sequence"/>
</dbReference>
<reference evidence="4" key="1">
    <citation type="journal article" date="2021" name="Environ. Microbiol.">
        <title>Genomic characterization of three novel Desulfobacterota classes expand the metabolic and phylogenetic diversity of the phylum.</title>
        <authorList>
            <person name="Murphy C.L."/>
            <person name="Biggerstaff J."/>
            <person name="Eichhorn A."/>
            <person name="Ewing E."/>
            <person name="Shahan R."/>
            <person name="Soriano D."/>
            <person name="Stewart S."/>
            <person name="VanMol K."/>
            <person name="Walker R."/>
            <person name="Walters P."/>
            <person name="Elshahed M.S."/>
            <person name="Youssef N.H."/>
        </authorList>
    </citation>
    <scope>NUCLEOTIDE SEQUENCE</scope>
    <source>
        <strain evidence="4">Zod_Metabat.24</strain>
    </source>
</reference>
<accession>A0A9D8PQD3</accession>
<reference evidence="4" key="2">
    <citation type="submission" date="2021-01" db="EMBL/GenBank/DDBJ databases">
        <authorList>
            <person name="Hahn C.R."/>
            <person name="Youssef N.H."/>
            <person name="Elshahed M."/>
        </authorList>
    </citation>
    <scope>NUCLEOTIDE SEQUENCE</scope>
    <source>
        <strain evidence="4">Zod_Metabat.24</strain>
    </source>
</reference>
<dbReference type="InterPro" id="IPR029052">
    <property type="entry name" value="Metallo-depent_PP-like"/>
</dbReference>
<name>A0A9D8PQD3_9DELT</name>
<dbReference type="NCBIfam" id="TIGR00040">
    <property type="entry name" value="yfcE"/>
    <property type="match status" value="1"/>
</dbReference>
<evidence type="ECO:0000313" key="4">
    <source>
        <dbReference type="EMBL" id="MBN1573635.1"/>
    </source>
</evidence>
<dbReference type="InterPro" id="IPR000979">
    <property type="entry name" value="Phosphodiesterase_MJ0936/Vps29"/>
</dbReference>
<dbReference type="Pfam" id="PF12850">
    <property type="entry name" value="Metallophos_2"/>
    <property type="match status" value="1"/>
</dbReference>
<dbReference type="Gene3D" id="3.60.21.10">
    <property type="match status" value="1"/>
</dbReference>
<dbReference type="AlphaFoldDB" id="A0A9D8PQD3"/>
<dbReference type="GO" id="GO:0046872">
    <property type="term" value="F:metal ion binding"/>
    <property type="evidence" value="ECO:0007669"/>
    <property type="project" value="UniProtKB-KW"/>
</dbReference>
<protein>
    <recommendedName>
        <fullName evidence="2">Phosphoesterase</fullName>
        <ecNumber evidence="2">3.1.4.-</ecNumber>
    </recommendedName>
</protein>
<dbReference type="InterPro" id="IPR024654">
    <property type="entry name" value="Calcineurin-like_PHP_lpxH"/>
</dbReference>
<feature type="domain" description="Calcineurin-like phosphoesterase" evidence="3">
    <location>
        <begin position="1"/>
        <end position="173"/>
    </location>
</feature>
<dbReference type="GO" id="GO:0016787">
    <property type="term" value="F:hydrolase activity"/>
    <property type="evidence" value="ECO:0007669"/>
    <property type="project" value="UniProtKB-UniRule"/>
</dbReference>
<comment type="caution">
    <text evidence="4">The sequence shown here is derived from an EMBL/GenBank/DDBJ whole genome shotgun (WGS) entry which is preliminary data.</text>
</comment>
<comment type="cofactor">
    <cofactor evidence="2">
        <name>a divalent metal cation</name>
        <dbReference type="ChEBI" id="CHEBI:60240"/>
    </cofactor>
</comment>
<dbReference type="EC" id="3.1.4.-" evidence="2"/>
<dbReference type="EMBL" id="JAFGIX010000054">
    <property type="protein sequence ID" value="MBN1573635.1"/>
    <property type="molecule type" value="Genomic_DNA"/>
</dbReference>